<feature type="coiled-coil region" evidence="1">
    <location>
        <begin position="65"/>
        <end position="92"/>
    </location>
</feature>
<feature type="domain" description="Helix-turn-helix" evidence="2">
    <location>
        <begin position="4"/>
        <end position="60"/>
    </location>
</feature>
<proteinExistence type="predicted"/>
<evidence type="ECO:0000256" key="1">
    <source>
        <dbReference type="SAM" id="Coils"/>
    </source>
</evidence>
<keyword evidence="1" id="KW-0175">Coiled coil</keyword>
<dbReference type="HOGENOM" id="CLU_905044_0_0_9"/>
<name>Q73D71_BACC1</name>
<gene>
    <name evidence="3" type="ordered locus">BCE_0843</name>
</gene>
<protein>
    <recommendedName>
        <fullName evidence="2">Helix-turn-helix domain-containing protein</fullName>
    </recommendedName>
</protein>
<reference evidence="3 4" key="1">
    <citation type="journal article" date="2004" name="Nucleic Acids Res.">
        <title>The genome sequence of Bacillus cereus ATCC 10987 reveals metabolic adaptations and a large plasmid related to Bacillus anthracis pXO1.</title>
        <authorList>
            <person name="Rasko D.A."/>
            <person name="Ravel J."/>
            <person name="Okstad O.A."/>
            <person name="Helgason E."/>
            <person name="Cer R.Z."/>
            <person name="Jiang L."/>
            <person name="Shores K.A."/>
            <person name="Fouts D.E."/>
            <person name="Tourasse N.J."/>
            <person name="Angiuoli S.V."/>
            <person name="Kolonay J."/>
            <person name="Nelson W.C."/>
            <person name="Kolsto A.-B."/>
            <person name="Fraser C.M."/>
            <person name="Read T.D."/>
        </authorList>
    </citation>
    <scope>NUCLEOTIDE SEQUENCE [LARGE SCALE GENOMIC DNA]</scope>
    <source>
        <strain evidence="4">ATCC 10987 / NRS 248</strain>
    </source>
</reference>
<dbReference type="AlphaFoldDB" id="Q73D71"/>
<accession>Q73D71</accession>
<dbReference type="Proteomes" id="UP000002527">
    <property type="component" value="Chromosome"/>
</dbReference>
<organism evidence="3 4">
    <name type="scientific">Bacillus cereus (strain ATCC 10987 / NRS 248)</name>
    <dbReference type="NCBI Taxonomy" id="222523"/>
    <lineage>
        <taxon>Bacteria</taxon>
        <taxon>Bacillati</taxon>
        <taxon>Bacillota</taxon>
        <taxon>Bacilli</taxon>
        <taxon>Bacillales</taxon>
        <taxon>Bacillaceae</taxon>
        <taxon>Bacillus</taxon>
        <taxon>Bacillus cereus group</taxon>
    </lineage>
</organism>
<dbReference type="Pfam" id="PF12728">
    <property type="entry name" value="HTH_17"/>
    <property type="match status" value="1"/>
</dbReference>
<dbReference type="EMBL" id="AE017194">
    <property type="protein sequence ID" value="AAS39774.1"/>
    <property type="molecule type" value="Genomic_DNA"/>
</dbReference>
<feature type="coiled-coil region" evidence="1">
    <location>
        <begin position="126"/>
        <end position="153"/>
    </location>
</feature>
<dbReference type="InterPro" id="IPR041657">
    <property type="entry name" value="HTH_17"/>
</dbReference>
<evidence type="ECO:0000313" key="3">
    <source>
        <dbReference type="EMBL" id="AAS39774.1"/>
    </source>
</evidence>
<dbReference type="KEGG" id="bca:BCE_0843"/>
<sequence>MTRWYNVNEALEILKSYDITSSRQMITRWLREGKIVGEVSVNRREGWRIHEKDLEDFIERMKPGLRKLFFRNEELQSELHDLREKVSTLEQKEKVFPIANNVHISEDCREQLQLSHKQSELLLEHVGSLIKENQKLQEKNEALQKEKYILIEEKMRLIDENKELSLQKQKDKKIDGDKENVNNNMSQKNHIENTKVEKVTFDVFQEVLDKYLKEEITQQQEQVLYNYLLKQIFEEDGKLKESLRGTESKYYCHSGNKPYDTWKPFVKAQVKHLVENRESILKKFEKPREEAEKEAG</sequence>
<evidence type="ECO:0000259" key="2">
    <source>
        <dbReference type="Pfam" id="PF12728"/>
    </source>
</evidence>
<evidence type="ECO:0000313" key="4">
    <source>
        <dbReference type="Proteomes" id="UP000002527"/>
    </source>
</evidence>